<dbReference type="GO" id="GO:0032580">
    <property type="term" value="C:Golgi cisterna membrane"/>
    <property type="evidence" value="ECO:0007669"/>
    <property type="project" value="UniProtKB-SubCell"/>
</dbReference>
<keyword evidence="5" id="KW-1185">Reference proteome</keyword>
<proteinExistence type="inferred from homology"/>
<dbReference type="Pfam" id="PF01531">
    <property type="entry name" value="Glyco_transf_11"/>
    <property type="match status" value="1"/>
</dbReference>
<dbReference type="CDD" id="cd11301">
    <property type="entry name" value="Fut1_Fut2_like"/>
    <property type="match status" value="1"/>
</dbReference>
<feature type="transmembrane region" description="Helical" evidence="3">
    <location>
        <begin position="228"/>
        <end position="251"/>
    </location>
</feature>
<keyword evidence="3" id="KW-0325">Glycoprotein</keyword>
<dbReference type="AlphaFoldDB" id="A0A151J9W9"/>
<protein>
    <recommendedName>
        <fullName evidence="3">L-Fucosyltransferase</fullName>
        <ecNumber evidence="3">2.4.1.-</ecNumber>
    </recommendedName>
</protein>
<dbReference type="PANTHER" id="PTHR11927">
    <property type="entry name" value="GALACTOSIDE 2-L-FUCOSYLTRANSFERASE"/>
    <property type="match status" value="1"/>
</dbReference>
<keyword evidence="3" id="KW-0333">Golgi apparatus</keyword>
<keyword evidence="1 3" id="KW-0328">Glycosyltransferase</keyword>
<dbReference type="UniPathway" id="UPA00378"/>
<dbReference type="GO" id="GO:0005975">
    <property type="term" value="P:carbohydrate metabolic process"/>
    <property type="evidence" value="ECO:0007669"/>
    <property type="project" value="InterPro"/>
</dbReference>
<reference evidence="4 5" key="1">
    <citation type="submission" date="2015-09" db="EMBL/GenBank/DDBJ databases">
        <title>Trachymyrmex cornetzi WGS genome.</title>
        <authorList>
            <person name="Nygaard S."/>
            <person name="Hu H."/>
            <person name="Boomsma J."/>
            <person name="Zhang G."/>
        </authorList>
    </citation>
    <scope>NUCLEOTIDE SEQUENCE [LARGE SCALE GENOMIC DNA]</scope>
    <source>
        <strain evidence="4">Tcor2-1</strain>
        <tissue evidence="4">Whole body</tissue>
    </source>
</reference>
<keyword evidence="3" id="KW-0472">Membrane</keyword>
<evidence type="ECO:0000313" key="4">
    <source>
        <dbReference type="EMBL" id="KYN21858.1"/>
    </source>
</evidence>
<dbReference type="EMBL" id="KQ979348">
    <property type="protein sequence ID" value="KYN21858.1"/>
    <property type="molecule type" value="Genomic_DNA"/>
</dbReference>
<dbReference type="STRING" id="471704.A0A151J9W9"/>
<accession>A0A151J9W9</accession>
<evidence type="ECO:0000256" key="2">
    <source>
        <dbReference type="ARBA" id="ARBA00022679"/>
    </source>
</evidence>
<dbReference type="PANTHER" id="PTHR11927:SF9">
    <property type="entry name" value="L-FUCOSYLTRANSFERASE"/>
    <property type="match status" value="1"/>
</dbReference>
<evidence type="ECO:0000256" key="3">
    <source>
        <dbReference type="RuleBase" id="RU363129"/>
    </source>
</evidence>
<keyword evidence="3" id="KW-1133">Transmembrane helix</keyword>
<dbReference type="GO" id="GO:0008107">
    <property type="term" value="F:galactoside 2-alpha-L-fucosyltransferase activity"/>
    <property type="evidence" value="ECO:0007669"/>
    <property type="project" value="InterPro"/>
</dbReference>
<keyword evidence="2 3" id="KW-0808">Transferase</keyword>
<dbReference type="EC" id="2.4.1.-" evidence="3"/>
<sequence>MNLRLWALKVKDQIDLPEFKASKWWIWKFKNVHKIVSCKITTFRTQFTLENIGNLKDVAQSFVSNVRSITCQWFSEVYLPNTSCKSMLLLDSWTGHCPSQLEQYIPEDKEVKFMTIPEKTTGFIQLLDVFGFRIWKNFVRTFSVNVILQGEDINLHSRNEIIKLQSLTYNQFSSPRFKNLFQYAWFKSGYLTTHPSEFQNPVDFCYFRNENLRGVKLAERMSHAQQHVLASAIVLAVLVVFCIHVFLFPMYTSTPPARHMKISAYEQALCRTNLKNNVRIPASELRNPCPKYGIVSAMQGGRLGNQIWEYASVWATARRTGLEPFMPRCILKTLEEHFENLSIPPLSYIGRCTLDVGQVVNSLSQWNSTEQNIIIPRHAAYWSLILVWLDDVRREFTFKPSLRIYAEKVLKRVAEKFNLSSPTYVSVHVRRTDYVDYLWQKLKTRPAPVSYYLSAMDYFASKYNNVIFVITSDNIAWCKYNLRSKRHRISFVSENDGKGPGKDLAVLSACNHSIIDYGTYGSFGAILTAGETVVYNVTTYFSTLIADVLPNWRIMS</sequence>
<keyword evidence="3" id="KW-0812">Transmembrane</keyword>
<evidence type="ECO:0000256" key="1">
    <source>
        <dbReference type="ARBA" id="ARBA00022676"/>
    </source>
</evidence>
<organism evidence="4 5">
    <name type="scientific">Trachymyrmex cornetzi</name>
    <dbReference type="NCBI Taxonomy" id="471704"/>
    <lineage>
        <taxon>Eukaryota</taxon>
        <taxon>Metazoa</taxon>
        <taxon>Ecdysozoa</taxon>
        <taxon>Arthropoda</taxon>
        <taxon>Hexapoda</taxon>
        <taxon>Insecta</taxon>
        <taxon>Pterygota</taxon>
        <taxon>Neoptera</taxon>
        <taxon>Endopterygota</taxon>
        <taxon>Hymenoptera</taxon>
        <taxon>Apocrita</taxon>
        <taxon>Aculeata</taxon>
        <taxon>Formicoidea</taxon>
        <taxon>Formicidae</taxon>
        <taxon>Myrmicinae</taxon>
        <taxon>Trachymyrmex</taxon>
    </lineage>
</organism>
<comment type="pathway">
    <text evidence="3">Protein modification; protein glycosylation.</text>
</comment>
<gene>
    <name evidence="4" type="ORF">ALC57_05752</name>
</gene>
<name>A0A151J9W9_9HYME</name>
<dbReference type="InterPro" id="IPR002516">
    <property type="entry name" value="Glyco_trans_11"/>
</dbReference>
<comment type="subcellular location">
    <subcellularLocation>
        <location evidence="3">Golgi apparatus</location>
        <location evidence="3">Golgi stack membrane</location>
        <topology evidence="3">Single-pass type II membrane protein</topology>
    </subcellularLocation>
</comment>
<dbReference type="Proteomes" id="UP000078492">
    <property type="component" value="Unassembled WGS sequence"/>
</dbReference>
<keyword evidence="3" id="KW-0735">Signal-anchor</keyword>
<comment type="similarity">
    <text evidence="3">Belongs to the glycosyltransferase 11 family.</text>
</comment>
<evidence type="ECO:0000313" key="5">
    <source>
        <dbReference type="Proteomes" id="UP000078492"/>
    </source>
</evidence>